<evidence type="ECO:0000313" key="3">
    <source>
        <dbReference type="EMBL" id="KAG2466594.1"/>
    </source>
</evidence>
<dbReference type="GO" id="GO:0005829">
    <property type="term" value="C:cytosol"/>
    <property type="evidence" value="ECO:0007669"/>
    <property type="project" value="TreeGrafter"/>
</dbReference>
<feature type="region of interest" description="Disordered" evidence="1">
    <location>
        <begin position="342"/>
        <end position="376"/>
    </location>
</feature>
<protein>
    <submittedName>
        <fullName evidence="3">IPO11 protein</fullName>
    </submittedName>
</protein>
<dbReference type="EMBL" id="JAATIS010001241">
    <property type="protein sequence ID" value="KAG2466594.1"/>
    <property type="molecule type" value="Genomic_DNA"/>
</dbReference>
<proteinExistence type="predicted"/>
<dbReference type="Gene3D" id="1.25.10.10">
    <property type="entry name" value="Leucine-rich Repeat Variant"/>
    <property type="match status" value="1"/>
</dbReference>
<feature type="non-terminal residue" evidence="3">
    <location>
        <position position="1"/>
    </location>
</feature>
<sequence length="376" mass="43185">MHQSVASALSVPRNLPSQNDDKKLDASVKAEMVVFQSNGKSGRCLEQVYLYLMTVLPTSVEAKRAFSVAGVLCTKYKLIRRRVIWLIGQWISVKFKSELRPLLYEAILNLMQDPDLVYLESIFSLLFQLLQQVTECDTKMHILHVISCVVERVNTQIKPYVGCLVQYLPLLWKQSEDHNMLRCAILTTLIHLVKGLGAESKNLYPFLLPVIQLSTDVNQPPHVYLLEDGLELCVIMDKFCGIINICVEALHDVMTEDPDSGTYKDCMLITHFEEPKLIDDEEPPSEQDIRKKMDLQERSQEWDDDMVRSVQFCNKVDDVMTTYKLLFDRKKKQQQLPITMFLQTRKKEPVPTTTTDTPSETVEEVPQEMAPPSEET</sequence>
<organism evidence="3 4">
    <name type="scientific">Polypterus senegalus</name>
    <name type="common">Senegal bichir</name>
    <dbReference type="NCBI Taxonomy" id="55291"/>
    <lineage>
        <taxon>Eukaryota</taxon>
        <taxon>Metazoa</taxon>
        <taxon>Chordata</taxon>
        <taxon>Craniata</taxon>
        <taxon>Vertebrata</taxon>
        <taxon>Euteleostomi</taxon>
        <taxon>Actinopterygii</taxon>
        <taxon>Polypteriformes</taxon>
        <taxon>Polypteridae</taxon>
        <taxon>Polypterus</taxon>
    </lineage>
</organism>
<feature type="region of interest" description="Disordered" evidence="1">
    <location>
        <begin position="1"/>
        <end position="20"/>
    </location>
</feature>
<evidence type="ECO:0000259" key="2">
    <source>
        <dbReference type="Pfam" id="PF25758"/>
    </source>
</evidence>
<dbReference type="Pfam" id="PF25758">
    <property type="entry name" value="TPR_IPO11"/>
    <property type="match status" value="1"/>
</dbReference>
<comment type="caution">
    <text evidence="3">The sequence shown here is derived from an EMBL/GenBank/DDBJ whole genome shotgun (WGS) entry which is preliminary data.</text>
</comment>
<evidence type="ECO:0000313" key="4">
    <source>
        <dbReference type="Proteomes" id="UP000886611"/>
    </source>
</evidence>
<dbReference type="InterPro" id="IPR016024">
    <property type="entry name" value="ARM-type_fold"/>
</dbReference>
<evidence type="ECO:0000256" key="1">
    <source>
        <dbReference type="SAM" id="MobiDB-lite"/>
    </source>
</evidence>
<dbReference type="InterPro" id="IPR011989">
    <property type="entry name" value="ARM-like"/>
</dbReference>
<keyword evidence="4" id="KW-1185">Reference proteome</keyword>
<dbReference type="PANTHER" id="PTHR10997:SF7">
    <property type="entry name" value="IMPORTIN-11"/>
    <property type="match status" value="1"/>
</dbReference>
<reference evidence="3 4" key="1">
    <citation type="journal article" date="2021" name="Cell">
        <title>Tracing the genetic footprints of vertebrate landing in non-teleost ray-finned fishes.</title>
        <authorList>
            <person name="Bi X."/>
            <person name="Wang K."/>
            <person name="Yang L."/>
            <person name="Pan H."/>
            <person name="Jiang H."/>
            <person name="Wei Q."/>
            <person name="Fang M."/>
            <person name="Yu H."/>
            <person name="Zhu C."/>
            <person name="Cai Y."/>
            <person name="He Y."/>
            <person name="Gan X."/>
            <person name="Zeng H."/>
            <person name="Yu D."/>
            <person name="Zhu Y."/>
            <person name="Jiang H."/>
            <person name="Qiu Q."/>
            <person name="Yang H."/>
            <person name="Zhang Y.E."/>
            <person name="Wang W."/>
            <person name="Zhu M."/>
            <person name="He S."/>
            <person name="Zhang G."/>
        </authorList>
    </citation>
    <scope>NUCLEOTIDE SEQUENCE [LARGE SCALE GENOMIC DNA]</scope>
    <source>
        <strain evidence="3">Bchr_013</strain>
    </source>
</reference>
<feature type="domain" description="Importin-7/11-like TPR repeats" evidence="2">
    <location>
        <begin position="183"/>
        <end position="232"/>
    </location>
</feature>
<accession>A0A8X7XFC6</accession>
<feature type="non-terminal residue" evidence="3">
    <location>
        <position position="376"/>
    </location>
</feature>
<dbReference type="InterPro" id="IPR058669">
    <property type="entry name" value="TPR_IPO7/11-like"/>
</dbReference>
<dbReference type="Proteomes" id="UP000886611">
    <property type="component" value="Unassembled WGS sequence"/>
</dbReference>
<dbReference type="SUPFAM" id="SSF48371">
    <property type="entry name" value="ARM repeat"/>
    <property type="match status" value="1"/>
</dbReference>
<gene>
    <name evidence="3" type="primary">Ipo11_0</name>
    <name evidence="3" type="ORF">GTO96_0020510</name>
</gene>
<feature type="compositionally biased region" description="Low complexity" evidence="1">
    <location>
        <begin position="350"/>
        <end position="360"/>
    </location>
</feature>
<dbReference type="GO" id="GO:0005635">
    <property type="term" value="C:nuclear envelope"/>
    <property type="evidence" value="ECO:0007669"/>
    <property type="project" value="TreeGrafter"/>
</dbReference>
<dbReference type="PANTHER" id="PTHR10997">
    <property type="entry name" value="IMPORTIN-7, 8, 11"/>
    <property type="match status" value="1"/>
</dbReference>
<dbReference type="AlphaFoldDB" id="A0A8X7XFC6"/>
<name>A0A8X7XFC6_POLSE</name>
<dbReference type="GO" id="GO:0006606">
    <property type="term" value="P:protein import into nucleus"/>
    <property type="evidence" value="ECO:0007669"/>
    <property type="project" value="TreeGrafter"/>
</dbReference>